<reference evidence="1 2" key="1">
    <citation type="submission" date="2018-05" db="EMBL/GenBank/DDBJ databases">
        <title>A metagenomic window into the 2 km-deep terrestrial subsurface aquifer revealed taxonomically and functionally diverse microbial community comprising novel uncultured bacterial lineages.</title>
        <authorList>
            <person name="Kadnikov V.V."/>
            <person name="Mardanov A.V."/>
            <person name="Beletsky A.V."/>
            <person name="Banks D."/>
            <person name="Pimenov N.V."/>
            <person name="Frank Y.A."/>
            <person name="Karnachuk O.V."/>
            <person name="Ravin N.V."/>
        </authorList>
    </citation>
    <scope>NUCLEOTIDE SEQUENCE [LARGE SCALE GENOMIC DNA]</scope>
    <source>
        <strain evidence="1">BY</strain>
    </source>
</reference>
<accession>A0A2Z4Y868</accession>
<dbReference type="AlphaFoldDB" id="A0A2Z4Y868"/>
<dbReference type="Proteomes" id="UP000262583">
    <property type="component" value="Chromosome"/>
</dbReference>
<proteinExistence type="predicted"/>
<evidence type="ECO:0000313" key="1">
    <source>
        <dbReference type="EMBL" id="AXA36633.1"/>
    </source>
</evidence>
<protein>
    <submittedName>
        <fullName evidence="1">Uncharacterized protein</fullName>
    </submittedName>
</protein>
<dbReference type="EMBL" id="CP030759">
    <property type="protein sequence ID" value="AXA36633.1"/>
    <property type="molecule type" value="Genomic_DNA"/>
</dbReference>
<dbReference type="KEGG" id="schv:BRCON_1856"/>
<sequence length="40" mass="4434">MTYSPSLKPGEEEGGVWKGDGAPWEWAVDLRHDFCIQLAG</sequence>
<name>A0A2Z4Y868_SUMC1</name>
<gene>
    <name evidence="1" type="ORF">BRCON_1856</name>
</gene>
<organism evidence="1 2">
    <name type="scientific">Sumerlaea chitinivorans</name>
    <dbReference type="NCBI Taxonomy" id="2250252"/>
    <lineage>
        <taxon>Bacteria</taxon>
        <taxon>Candidatus Sumerlaeota</taxon>
        <taxon>Candidatus Sumerlaeia</taxon>
        <taxon>Candidatus Sumerlaeales</taxon>
        <taxon>Candidatus Sumerlaeaceae</taxon>
        <taxon>Candidatus Sumerlaea</taxon>
    </lineage>
</organism>
<evidence type="ECO:0000313" key="2">
    <source>
        <dbReference type="Proteomes" id="UP000262583"/>
    </source>
</evidence>